<organism evidence="2 3">
    <name type="scientific">Parvularcula marina</name>
    <dbReference type="NCBI Taxonomy" id="2292771"/>
    <lineage>
        <taxon>Bacteria</taxon>
        <taxon>Pseudomonadati</taxon>
        <taxon>Pseudomonadota</taxon>
        <taxon>Alphaproteobacteria</taxon>
        <taxon>Parvularculales</taxon>
        <taxon>Parvularculaceae</taxon>
        <taxon>Parvularcula</taxon>
    </lineage>
</organism>
<name>A0A371REE9_9PROT</name>
<comment type="caution">
    <text evidence="2">The sequence shown here is derived from an EMBL/GenBank/DDBJ whole genome shotgun (WGS) entry which is preliminary data.</text>
</comment>
<proteinExistence type="predicted"/>
<dbReference type="SUPFAM" id="SSF53254">
    <property type="entry name" value="Phosphoglycerate mutase-like"/>
    <property type="match status" value="1"/>
</dbReference>
<dbReference type="InterPro" id="IPR029033">
    <property type="entry name" value="His_PPase_superfam"/>
</dbReference>
<keyword evidence="3" id="KW-1185">Reference proteome</keyword>
<dbReference type="EMBL" id="QUQO01000001">
    <property type="protein sequence ID" value="RFB03827.1"/>
    <property type="molecule type" value="Genomic_DNA"/>
</dbReference>
<gene>
    <name evidence="2" type="ORF">DX908_00135</name>
</gene>
<protein>
    <submittedName>
        <fullName evidence="2">Histidine phosphatase family protein</fullName>
    </submittedName>
</protein>
<dbReference type="Gene3D" id="3.40.50.1240">
    <property type="entry name" value="Phosphoglycerate mutase-like"/>
    <property type="match status" value="1"/>
</dbReference>
<dbReference type="InParanoid" id="A0A371REE9"/>
<evidence type="ECO:0000313" key="3">
    <source>
        <dbReference type="Proteomes" id="UP000264589"/>
    </source>
</evidence>
<dbReference type="Proteomes" id="UP000264589">
    <property type="component" value="Unassembled WGS sequence"/>
</dbReference>
<accession>A0A371REE9</accession>
<evidence type="ECO:0000256" key="1">
    <source>
        <dbReference type="SAM" id="SignalP"/>
    </source>
</evidence>
<feature type="chain" id="PRO_5016978532" evidence="1">
    <location>
        <begin position="24"/>
        <end position="169"/>
    </location>
</feature>
<sequence length="169" mass="17789">MIRSFLSAALVFTAMTANMLAMAGDTDPAIFLVRHAEKQAGPNPSLTDEGTARAERLAGQLENAGIEVIYSTNYHRTQETAAPLAEALDLEITSYDPSDLPGFADHLKKDGRTALVVGHSNTTPALVILLGGEAEPMPETDYDRLYCVSGEDTVLLVAGGDALSGPGCP</sequence>
<dbReference type="RefSeq" id="WP_116390455.1">
    <property type="nucleotide sequence ID" value="NZ_QUQO01000001.1"/>
</dbReference>
<dbReference type="OrthoDB" id="3296006at2"/>
<dbReference type="CDD" id="cd07040">
    <property type="entry name" value="HP"/>
    <property type="match status" value="1"/>
</dbReference>
<evidence type="ECO:0000313" key="2">
    <source>
        <dbReference type="EMBL" id="RFB03827.1"/>
    </source>
</evidence>
<feature type="signal peptide" evidence="1">
    <location>
        <begin position="1"/>
        <end position="23"/>
    </location>
</feature>
<keyword evidence="1" id="KW-0732">Signal</keyword>
<dbReference type="InterPro" id="IPR013078">
    <property type="entry name" value="His_Pase_superF_clade-1"/>
</dbReference>
<reference evidence="2 3" key="1">
    <citation type="submission" date="2018-08" db="EMBL/GenBank/DDBJ databases">
        <title>Parvularcula sp. SM1705, isolated from surface water of the South Sea China.</title>
        <authorList>
            <person name="Sun L."/>
        </authorList>
    </citation>
    <scope>NUCLEOTIDE SEQUENCE [LARGE SCALE GENOMIC DNA]</scope>
    <source>
        <strain evidence="2 3">SM1705</strain>
    </source>
</reference>
<dbReference type="AlphaFoldDB" id="A0A371REE9"/>
<dbReference type="Pfam" id="PF00300">
    <property type="entry name" value="His_Phos_1"/>
    <property type="match status" value="1"/>
</dbReference>